<keyword evidence="2" id="KW-0547">Nucleotide-binding</keyword>
<dbReference type="SUPFAM" id="SSF52540">
    <property type="entry name" value="P-loop containing nucleoside triphosphate hydrolases"/>
    <property type="match status" value="1"/>
</dbReference>
<protein>
    <submittedName>
        <fullName evidence="7">Uncharacterized protein</fullName>
    </submittedName>
</protein>
<reference evidence="7 8" key="1">
    <citation type="journal article" date="2016" name="Mol. Biol. Evol.">
        <title>Comparative Genomics of Early-Diverging Mushroom-Forming Fungi Provides Insights into the Origins of Lignocellulose Decay Capabilities.</title>
        <authorList>
            <person name="Nagy L.G."/>
            <person name="Riley R."/>
            <person name="Tritt A."/>
            <person name="Adam C."/>
            <person name="Daum C."/>
            <person name="Floudas D."/>
            <person name="Sun H."/>
            <person name="Yadav J.S."/>
            <person name="Pangilinan J."/>
            <person name="Larsson K.H."/>
            <person name="Matsuura K."/>
            <person name="Barry K."/>
            <person name="Labutti K."/>
            <person name="Kuo R."/>
            <person name="Ohm R.A."/>
            <person name="Bhattacharya S.S."/>
            <person name="Shirouzu T."/>
            <person name="Yoshinaga Y."/>
            <person name="Martin F.M."/>
            <person name="Grigoriev I.V."/>
            <person name="Hibbett D.S."/>
        </authorList>
    </citation>
    <scope>NUCLEOTIDE SEQUENCE [LARGE SCALE GENOMIC DNA]</scope>
    <source>
        <strain evidence="7 8">TUFC12733</strain>
    </source>
</reference>
<evidence type="ECO:0000256" key="4">
    <source>
        <dbReference type="ARBA" id="ARBA00022840"/>
    </source>
</evidence>
<dbReference type="GO" id="GO:0008821">
    <property type="term" value="F:crossover junction DNA endonuclease activity"/>
    <property type="evidence" value="ECO:0007669"/>
    <property type="project" value="TreeGrafter"/>
</dbReference>
<dbReference type="Gene3D" id="3.40.50.300">
    <property type="entry name" value="P-loop containing nucleotide triphosphate hydrolases"/>
    <property type="match status" value="1"/>
</dbReference>
<accession>A0A167RTX2</accession>
<evidence type="ECO:0000256" key="1">
    <source>
        <dbReference type="ARBA" id="ARBA00004123"/>
    </source>
</evidence>
<dbReference type="AlphaFoldDB" id="A0A167RTX2"/>
<keyword evidence="8" id="KW-1185">Reference proteome</keyword>
<keyword evidence="5" id="KW-0234">DNA repair</keyword>
<dbReference type="GO" id="GO:0000400">
    <property type="term" value="F:four-way junction DNA binding"/>
    <property type="evidence" value="ECO:0007669"/>
    <property type="project" value="TreeGrafter"/>
</dbReference>
<dbReference type="InterPro" id="IPR027417">
    <property type="entry name" value="P-loop_NTPase"/>
</dbReference>
<gene>
    <name evidence="7" type="ORF">CALVIDRAFT_532896</name>
</gene>
<evidence type="ECO:0000256" key="3">
    <source>
        <dbReference type="ARBA" id="ARBA00022763"/>
    </source>
</evidence>
<dbReference type="GO" id="GO:0007131">
    <property type="term" value="P:reciprocal meiotic recombination"/>
    <property type="evidence" value="ECO:0007669"/>
    <property type="project" value="TreeGrafter"/>
</dbReference>
<dbReference type="PANTHER" id="PTHR46239">
    <property type="entry name" value="DNA REPAIR PROTEIN RAD51 HOMOLOG 3 RAD51C"/>
    <property type="match status" value="1"/>
</dbReference>
<dbReference type="InterPro" id="IPR010995">
    <property type="entry name" value="DNA_repair_Rad51/TF_NusA_a-hlx"/>
</dbReference>
<dbReference type="InterPro" id="IPR052093">
    <property type="entry name" value="HR_Repair_Mediator"/>
</dbReference>
<dbReference type="STRING" id="1330018.A0A167RTX2"/>
<comment type="subcellular location">
    <subcellularLocation>
        <location evidence="1">Nucleus</location>
    </subcellularLocation>
</comment>
<keyword evidence="3" id="KW-0227">DNA damage</keyword>
<evidence type="ECO:0000256" key="2">
    <source>
        <dbReference type="ARBA" id="ARBA00022741"/>
    </source>
</evidence>
<evidence type="ECO:0000313" key="8">
    <source>
        <dbReference type="Proteomes" id="UP000076738"/>
    </source>
</evidence>
<organism evidence="7 8">
    <name type="scientific">Calocera viscosa (strain TUFC12733)</name>
    <dbReference type="NCBI Taxonomy" id="1330018"/>
    <lineage>
        <taxon>Eukaryota</taxon>
        <taxon>Fungi</taxon>
        <taxon>Dikarya</taxon>
        <taxon>Basidiomycota</taxon>
        <taxon>Agaricomycotina</taxon>
        <taxon>Dacrymycetes</taxon>
        <taxon>Dacrymycetales</taxon>
        <taxon>Dacrymycetaceae</taxon>
        <taxon>Calocera</taxon>
    </lineage>
</organism>
<evidence type="ECO:0000256" key="6">
    <source>
        <dbReference type="ARBA" id="ARBA00023242"/>
    </source>
</evidence>
<proteinExistence type="predicted"/>
<dbReference type="OrthoDB" id="5957327at2759"/>
<evidence type="ECO:0000256" key="5">
    <source>
        <dbReference type="ARBA" id="ARBA00023204"/>
    </source>
</evidence>
<dbReference type="EMBL" id="KV417267">
    <property type="protein sequence ID" value="KZP01279.1"/>
    <property type="molecule type" value="Genomic_DNA"/>
</dbReference>
<sequence>MPGYALSTLALAPTTHSALKRAGYTTSEDLAGVTAELLCKELGIPPAEAEEVLKRREQSAPVPLISATAATLIVNGSTFDIVPGLPFLPSSLVELSGTPGSGKTHIAISALLRVVDHGDEVLVADLDGSLPSWRLKRVLRAWEETNDLPVNSVSKLVHTTTVPNLSSFLSFLLSLPSMMTKLPKMKLIVLDGLSAPFRHPVLPPSQRNHALSVVRDALQRLSAIPIAVIFTTQAATKLVNYSSHLPTTADDSEAQAIVQPALGDTWLSGRFARVMLAREGNDGHRVAYIHRDGRTERTELDWDGDGAS</sequence>
<keyword evidence="6" id="KW-0539">Nucleus</keyword>
<dbReference type="GO" id="GO:0005657">
    <property type="term" value="C:replication fork"/>
    <property type="evidence" value="ECO:0007669"/>
    <property type="project" value="TreeGrafter"/>
</dbReference>
<dbReference type="PANTHER" id="PTHR46239:SF1">
    <property type="entry name" value="DNA REPAIR PROTEIN RAD51 HOMOLOG 3"/>
    <property type="match status" value="1"/>
</dbReference>
<dbReference type="GO" id="GO:0000707">
    <property type="term" value="P:meiotic DNA recombinase assembly"/>
    <property type="evidence" value="ECO:0007669"/>
    <property type="project" value="TreeGrafter"/>
</dbReference>
<dbReference type="Proteomes" id="UP000076738">
    <property type="component" value="Unassembled WGS sequence"/>
</dbReference>
<dbReference type="GO" id="GO:0033063">
    <property type="term" value="C:Rad51B-Rad51C-Rad51D-XRCC2 complex"/>
    <property type="evidence" value="ECO:0007669"/>
    <property type="project" value="TreeGrafter"/>
</dbReference>
<dbReference type="GO" id="GO:0033065">
    <property type="term" value="C:Rad51C-XRCC3 complex"/>
    <property type="evidence" value="ECO:0007669"/>
    <property type="project" value="TreeGrafter"/>
</dbReference>
<keyword evidence="4" id="KW-0067">ATP-binding</keyword>
<dbReference type="GO" id="GO:0005524">
    <property type="term" value="F:ATP binding"/>
    <property type="evidence" value="ECO:0007669"/>
    <property type="project" value="UniProtKB-KW"/>
</dbReference>
<name>A0A167RTX2_CALVF</name>
<dbReference type="SUPFAM" id="SSF47794">
    <property type="entry name" value="Rad51 N-terminal domain-like"/>
    <property type="match status" value="1"/>
</dbReference>
<evidence type="ECO:0000313" key="7">
    <source>
        <dbReference type="EMBL" id="KZP01279.1"/>
    </source>
</evidence>